<feature type="chain" id="PRO_5040184112" evidence="1">
    <location>
        <begin position="18"/>
        <end position="210"/>
    </location>
</feature>
<dbReference type="EMBL" id="CP089277">
    <property type="protein sequence ID" value="USP78790.1"/>
    <property type="molecule type" value="Genomic_DNA"/>
</dbReference>
<dbReference type="AlphaFoldDB" id="A0A9Q9DUA4"/>
<dbReference type="PANTHER" id="PTHR38049:SF2">
    <property type="entry name" value="RICIN B LECTIN DOMAIN-CONTAINING PROTEIN"/>
    <property type="match status" value="1"/>
</dbReference>
<protein>
    <submittedName>
        <fullName evidence="2">Uncharacterized protein</fullName>
    </submittedName>
</protein>
<organism evidence="2 3">
    <name type="scientific">Curvularia clavata</name>
    <dbReference type="NCBI Taxonomy" id="95742"/>
    <lineage>
        <taxon>Eukaryota</taxon>
        <taxon>Fungi</taxon>
        <taxon>Dikarya</taxon>
        <taxon>Ascomycota</taxon>
        <taxon>Pezizomycotina</taxon>
        <taxon>Dothideomycetes</taxon>
        <taxon>Pleosporomycetidae</taxon>
        <taxon>Pleosporales</taxon>
        <taxon>Pleosporineae</taxon>
        <taxon>Pleosporaceae</taxon>
        <taxon>Curvularia</taxon>
    </lineage>
</organism>
<feature type="signal peptide" evidence="1">
    <location>
        <begin position="1"/>
        <end position="17"/>
    </location>
</feature>
<evidence type="ECO:0000313" key="3">
    <source>
        <dbReference type="Proteomes" id="UP001056012"/>
    </source>
</evidence>
<evidence type="ECO:0000256" key="1">
    <source>
        <dbReference type="SAM" id="SignalP"/>
    </source>
</evidence>
<dbReference type="Proteomes" id="UP001056012">
    <property type="component" value="Chromosome 4"/>
</dbReference>
<keyword evidence="3" id="KW-1185">Reference proteome</keyword>
<sequence length="210" mass="24092">MVFGLISLVATIPLTASSVLTLQDQAERKDSDGPSSEWKYDKCHIRCRATERSPEDRKELFKDSHVVLREGRLYVQLSTYQGPHLHPFTGYYLPFPNSNFDGIVSTISNDPPQLNWIYLDTDSEIFHFSHGLRVEAEEGLVGPFGARVCADGEKRYLFENWEGFIAVENEEEPGLWKLCFDKHDDGLQARIRPGQRTAELELIRVEMEEE</sequence>
<evidence type="ECO:0000313" key="2">
    <source>
        <dbReference type="EMBL" id="USP78790.1"/>
    </source>
</evidence>
<keyword evidence="1" id="KW-0732">Signal</keyword>
<reference evidence="2" key="1">
    <citation type="submission" date="2021-12" db="EMBL/GenBank/DDBJ databases">
        <title>Curvularia clavata genome.</title>
        <authorList>
            <person name="Cao Y."/>
        </authorList>
    </citation>
    <scope>NUCLEOTIDE SEQUENCE</scope>
    <source>
        <strain evidence="2">Yc1106</strain>
    </source>
</reference>
<name>A0A9Q9DUA4_CURCL</name>
<proteinExistence type="predicted"/>
<dbReference type="PANTHER" id="PTHR38049">
    <property type="entry name" value="RICIN B LECTIN DOMAIN-CONTAINING PROTEIN"/>
    <property type="match status" value="1"/>
</dbReference>
<dbReference type="OrthoDB" id="3928002at2759"/>
<gene>
    <name evidence="2" type="ORF">yc1106_06064</name>
</gene>
<accession>A0A9Q9DUA4</accession>
<dbReference type="VEuPathDB" id="FungiDB:yc1106_06064"/>